<dbReference type="SMART" id="SM00248">
    <property type="entry name" value="ANK"/>
    <property type="match status" value="5"/>
</dbReference>
<keyword evidence="2" id="KW-0802">TPR repeat</keyword>
<keyword evidence="3" id="KW-0472">Membrane</keyword>
<dbReference type="InParanoid" id="A0A2G5DP32"/>
<dbReference type="Proteomes" id="UP000230069">
    <property type="component" value="Unassembled WGS sequence"/>
</dbReference>
<feature type="repeat" description="ANK" evidence="1">
    <location>
        <begin position="159"/>
        <end position="191"/>
    </location>
</feature>
<organism evidence="4 5">
    <name type="scientific">Aquilegia coerulea</name>
    <name type="common">Rocky mountain columbine</name>
    <dbReference type="NCBI Taxonomy" id="218851"/>
    <lineage>
        <taxon>Eukaryota</taxon>
        <taxon>Viridiplantae</taxon>
        <taxon>Streptophyta</taxon>
        <taxon>Embryophyta</taxon>
        <taxon>Tracheophyta</taxon>
        <taxon>Spermatophyta</taxon>
        <taxon>Magnoliopsida</taxon>
        <taxon>Ranunculales</taxon>
        <taxon>Ranunculaceae</taxon>
        <taxon>Thalictroideae</taxon>
        <taxon>Aquilegia</taxon>
    </lineage>
</organism>
<dbReference type="EMBL" id="KZ305034">
    <property type="protein sequence ID" value="PIA45206.1"/>
    <property type="molecule type" value="Genomic_DNA"/>
</dbReference>
<accession>A0A2G5DP32</accession>
<keyword evidence="5" id="KW-1185">Reference proteome</keyword>
<reference evidence="4 5" key="1">
    <citation type="submission" date="2017-09" db="EMBL/GenBank/DDBJ databases">
        <title>WGS assembly of Aquilegia coerulea Goldsmith.</title>
        <authorList>
            <person name="Hodges S."/>
            <person name="Kramer E."/>
            <person name="Nordborg M."/>
            <person name="Tomkins J."/>
            <person name="Borevitz J."/>
            <person name="Derieg N."/>
            <person name="Yan J."/>
            <person name="Mihaltcheva S."/>
            <person name="Hayes R.D."/>
            <person name="Rokhsar D."/>
        </authorList>
    </citation>
    <scope>NUCLEOTIDE SEQUENCE [LARGE SCALE GENOMIC DNA]</scope>
    <source>
        <strain evidence="5">cv. Goldsmith</strain>
    </source>
</reference>
<dbReference type="Pfam" id="PF12796">
    <property type="entry name" value="Ank_2"/>
    <property type="match status" value="2"/>
</dbReference>
<evidence type="ECO:0000313" key="5">
    <source>
        <dbReference type="Proteomes" id="UP000230069"/>
    </source>
</evidence>
<feature type="repeat" description="ANK" evidence="1">
    <location>
        <begin position="227"/>
        <end position="259"/>
    </location>
</feature>
<gene>
    <name evidence="4" type="ORF">AQUCO_01700622v1</name>
</gene>
<feature type="repeat" description="ANK" evidence="1">
    <location>
        <begin position="191"/>
        <end position="223"/>
    </location>
</feature>
<dbReference type="STRING" id="218851.A0A2G5DP32"/>
<dbReference type="PRINTS" id="PR01415">
    <property type="entry name" value="ANKYRIN"/>
</dbReference>
<dbReference type="InterPro" id="IPR002110">
    <property type="entry name" value="Ankyrin_rpt"/>
</dbReference>
<dbReference type="PROSITE" id="PS50088">
    <property type="entry name" value="ANK_REPEAT"/>
    <property type="match status" value="4"/>
</dbReference>
<dbReference type="InterPro" id="IPR036770">
    <property type="entry name" value="Ankyrin_rpt-contain_sf"/>
</dbReference>
<dbReference type="PROSITE" id="PS50005">
    <property type="entry name" value="TPR"/>
    <property type="match status" value="1"/>
</dbReference>
<dbReference type="SUPFAM" id="SSF48403">
    <property type="entry name" value="Ankyrin repeat"/>
    <property type="match status" value="2"/>
</dbReference>
<feature type="repeat" description="ANK" evidence="1">
    <location>
        <begin position="80"/>
        <end position="112"/>
    </location>
</feature>
<name>A0A2G5DP32_AQUCA</name>
<keyword evidence="3" id="KW-0812">Transmembrane</keyword>
<feature type="transmembrane region" description="Helical" evidence="3">
    <location>
        <begin position="143"/>
        <end position="160"/>
    </location>
</feature>
<dbReference type="Gene3D" id="1.25.40.10">
    <property type="entry name" value="Tetratricopeptide repeat domain"/>
    <property type="match status" value="1"/>
</dbReference>
<proteinExistence type="predicted"/>
<dbReference type="InterPro" id="IPR051616">
    <property type="entry name" value="Cul2-RING_E3_ligase_SR"/>
</dbReference>
<keyword evidence="3" id="KW-1133">Transmembrane helix</keyword>
<sequence length="415" mass="45901">MSLKLDRIANGFFFFFRATYNGNLQQLKRLCKHMDKGRLAKLKTNYGQGLLHVAAHKGWTNICKYFIEDLNFNVDEKDTEGKTPLFGASSEGHLRTILYLIEKGADPAALDQYKTNALHCAASKGLYLSFSYKNSMFCGSDSFFYLYLQILHFLFVIYFGQTKLRLSNIRGHTEIVSLLLSKGIDVNALCDIGTPIQMAAMCYKPDVLKLLLDHGANAGADPNGITCGKPPLVCAAKAGKLNIIKGLLEAGADPNITSIILTIPVTYQFGMKPIEVAALNKKHPEVRILFPVTSPIPACSDWSITGIMKHVHSEEAKQQALQSDCSDATVYSNKSLCSAYLGLGEVAWSLAKVFIMLRPDWPEAYNRAGVALSLRKKYDMAADAFCMGSKLDPEDKELQDGFRKAVEAKMNSVRI</sequence>
<dbReference type="PANTHER" id="PTHR46224:SF67">
    <property type="entry name" value="HSP70-HSP90 ORGANIZING PROTEIN 3-LIKE"/>
    <property type="match status" value="1"/>
</dbReference>
<evidence type="ECO:0000256" key="2">
    <source>
        <dbReference type="PROSITE-ProRule" id="PRU00339"/>
    </source>
</evidence>
<evidence type="ECO:0000256" key="1">
    <source>
        <dbReference type="PROSITE-ProRule" id="PRU00023"/>
    </source>
</evidence>
<feature type="repeat" description="TPR" evidence="2">
    <location>
        <begin position="362"/>
        <end position="395"/>
    </location>
</feature>
<keyword evidence="1" id="KW-0040">ANK repeat</keyword>
<dbReference type="InterPro" id="IPR011990">
    <property type="entry name" value="TPR-like_helical_dom_sf"/>
</dbReference>
<evidence type="ECO:0000313" key="4">
    <source>
        <dbReference type="EMBL" id="PIA45206.1"/>
    </source>
</evidence>
<evidence type="ECO:0000256" key="3">
    <source>
        <dbReference type="SAM" id="Phobius"/>
    </source>
</evidence>
<dbReference type="PROSITE" id="PS50297">
    <property type="entry name" value="ANK_REP_REGION"/>
    <property type="match status" value="3"/>
</dbReference>
<dbReference type="Gene3D" id="1.25.40.20">
    <property type="entry name" value="Ankyrin repeat-containing domain"/>
    <property type="match status" value="3"/>
</dbReference>
<dbReference type="AlphaFoldDB" id="A0A2G5DP32"/>
<dbReference type="SUPFAM" id="SSF48452">
    <property type="entry name" value="TPR-like"/>
    <property type="match status" value="1"/>
</dbReference>
<protein>
    <submittedName>
        <fullName evidence="4">Uncharacterized protein</fullName>
    </submittedName>
</protein>
<dbReference type="InterPro" id="IPR019734">
    <property type="entry name" value="TPR_rpt"/>
</dbReference>
<dbReference type="OrthoDB" id="20872at2759"/>
<dbReference type="PANTHER" id="PTHR46224">
    <property type="entry name" value="ANKYRIN REPEAT FAMILY PROTEIN"/>
    <property type="match status" value="1"/>
</dbReference>